<evidence type="ECO:0000313" key="2">
    <source>
        <dbReference type="EMBL" id="NJC27466.1"/>
    </source>
</evidence>
<accession>A0ABX0XDY9</accession>
<feature type="transmembrane region" description="Helical" evidence="1">
    <location>
        <begin position="206"/>
        <end position="232"/>
    </location>
</feature>
<evidence type="ECO:0000313" key="3">
    <source>
        <dbReference type="Proteomes" id="UP000770785"/>
    </source>
</evidence>
<reference evidence="2 3" key="1">
    <citation type="submission" date="2020-03" db="EMBL/GenBank/DDBJ databases">
        <title>Genomic Encyclopedia of Type Strains, Phase IV (KMG-IV): sequencing the most valuable type-strain genomes for metagenomic binning, comparative biology and taxonomic classification.</title>
        <authorList>
            <person name="Goeker M."/>
        </authorList>
    </citation>
    <scope>NUCLEOTIDE SEQUENCE [LARGE SCALE GENOMIC DNA]</scope>
    <source>
        <strain evidence="2 3">DSM 105096</strain>
    </source>
</reference>
<organism evidence="2 3">
    <name type="scientific">Neolewinella antarctica</name>
    <dbReference type="NCBI Taxonomy" id="442734"/>
    <lineage>
        <taxon>Bacteria</taxon>
        <taxon>Pseudomonadati</taxon>
        <taxon>Bacteroidota</taxon>
        <taxon>Saprospiria</taxon>
        <taxon>Saprospirales</taxon>
        <taxon>Lewinellaceae</taxon>
        <taxon>Neolewinella</taxon>
    </lineage>
</organism>
<dbReference type="EMBL" id="JAATJH010000005">
    <property type="protein sequence ID" value="NJC27466.1"/>
    <property type="molecule type" value="Genomic_DNA"/>
</dbReference>
<evidence type="ECO:0008006" key="4">
    <source>
        <dbReference type="Google" id="ProtNLM"/>
    </source>
</evidence>
<name>A0ABX0XDY9_9BACT</name>
<feature type="transmembrane region" description="Helical" evidence="1">
    <location>
        <begin position="154"/>
        <end position="170"/>
    </location>
</feature>
<feature type="transmembrane region" description="Helical" evidence="1">
    <location>
        <begin position="364"/>
        <end position="381"/>
    </location>
</feature>
<comment type="caution">
    <text evidence="2">The sequence shown here is derived from an EMBL/GenBank/DDBJ whole genome shotgun (WGS) entry which is preliminary data.</text>
</comment>
<keyword evidence="1" id="KW-0472">Membrane</keyword>
<sequence>MTHTRTLLTALAIFLVAGNLVIDRWPDTLYHGDSCFYYMHVVSAFVHGDVGDYDKTITTLREVNPSSADPREDIYGVRLTEKGRRYIKYTLGVPLLETPFFFLGHLYAKASPEYEANGWTRPYAASVGFAIVCYVILAFYLLIKPLKRYFSDRVVTITCIALAAATNLFYHTNYVTMSHGFLFFLHTWLLHATVRFWESPKATRALLLGAVVGLIALTRVPEIVVALVPVVWGVYDGKTLIGRLDFIKQNFLLLAPAVVGFGLVFSLQIAYWYYVSGQLIFNPYEGEGFDFLKPRIWQAFFYFNNGWLIYTPIMFFALGGLFVLGRYAKGWLLPILVFTVLNTWIHYSYYVYSYFPGLGQRPMVDAYPYLAFGLAAGFAGLSGSKRWKWLPVVATVLFAALNIFQTWQSREGYIWTERHNRAFYVASFGKLSNSINALRAYHTNSLQPDEGKLVLIDTLASDDFEDVARYGPTVSKDHSLSGQFAYHDPQEFQNLSEHLPLPASAAGEYLKVGVQGYLAEGTPYPNRDALLTLVAEIYDENGSKQFTRRIPISAFIGNEDGNIWSLGKQGVWGEAAFYVHLPGSLREGWYAKTFLHNWPQQDVWVDDYRAILYRKE</sequence>
<feature type="transmembrane region" description="Helical" evidence="1">
    <location>
        <begin position="331"/>
        <end position="352"/>
    </location>
</feature>
<gene>
    <name evidence="2" type="ORF">GGR27_002983</name>
</gene>
<feature type="transmembrane region" description="Helical" evidence="1">
    <location>
        <begin position="307"/>
        <end position="325"/>
    </location>
</feature>
<proteinExistence type="predicted"/>
<keyword evidence="1" id="KW-1133">Transmembrane helix</keyword>
<protein>
    <recommendedName>
        <fullName evidence="4">Glycosyltransferase RgtA/B/C/D-like domain-containing protein</fullName>
    </recommendedName>
</protein>
<evidence type="ECO:0000256" key="1">
    <source>
        <dbReference type="SAM" id="Phobius"/>
    </source>
</evidence>
<keyword evidence="3" id="KW-1185">Reference proteome</keyword>
<feature type="transmembrane region" description="Helical" evidence="1">
    <location>
        <begin position="86"/>
        <end position="108"/>
    </location>
</feature>
<feature type="transmembrane region" description="Helical" evidence="1">
    <location>
        <begin position="123"/>
        <end position="142"/>
    </location>
</feature>
<dbReference type="Proteomes" id="UP000770785">
    <property type="component" value="Unassembled WGS sequence"/>
</dbReference>
<keyword evidence="1" id="KW-0812">Transmembrane</keyword>
<feature type="transmembrane region" description="Helical" evidence="1">
    <location>
        <begin position="387"/>
        <end position="404"/>
    </location>
</feature>
<feature type="transmembrane region" description="Helical" evidence="1">
    <location>
        <begin position="252"/>
        <end position="274"/>
    </location>
</feature>
<dbReference type="RefSeq" id="WP_168038594.1">
    <property type="nucleotide sequence ID" value="NZ_JAATJH010000005.1"/>
</dbReference>